<organism evidence="2 3">
    <name type="scientific">Clathrospora elynae</name>
    <dbReference type="NCBI Taxonomy" id="706981"/>
    <lineage>
        <taxon>Eukaryota</taxon>
        <taxon>Fungi</taxon>
        <taxon>Dikarya</taxon>
        <taxon>Ascomycota</taxon>
        <taxon>Pezizomycotina</taxon>
        <taxon>Dothideomycetes</taxon>
        <taxon>Pleosporomycetidae</taxon>
        <taxon>Pleosporales</taxon>
        <taxon>Diademaceae</taxon>
        <taxon>Clathrospora</taxon>
    </lineage>
</organism>
<gene>
    <name evidence="2" type="ORF">EJ02DRAFT_452460</name>
</gene>
<proteinExistence type="predicted"/>
<dbReference type="InterPro" id="IPR000210">
    <property type="entry name" value="BTB/POZ_dom"/>
</dbReference>
<dbReference type="Pfam" id="PF02214">
    <property type="entry name" value="BTB_2"/>
    <property type="match status" value="1"/>
</dbReference>
<evidence type="ECO:0000313" key="3">
    <source>
        <dbReference type="Proteomes" id="UP000800038"/>
    </source>
</evidence>
<reference evidence="2" key="1">
    <citation type="journal article" date="2020" name="Stud. Mycol.">
        <title>101 Dothideomycetes genomes: a test case for predicting lifestyles and emergence of pathogens.</title>
        <authorList>
            <person name="Haridas S."/>
            <person name="Albert R."/>
            <person name="Binder M."/>
            <person name="Bloem J."/>
            <person name="Labutti K."/>
            <person name="Salamov A."/>
            <person name="Andreopoulos B."/>
            <person name="Baker S."/>
            <person name="Barry K."/>
            <person name="Bills G."/>
            <person name="Bluhm B."/>
            <person name="Cannon C."/>
            <person name="Castanera R."/>
            <person name="Culley D."/>
            <person name="Daum C."/>
            <person name="Ezra D."/>
            <person name="Gonzalez J."/>
            <person name="Henrissat B."/>
            <person name="Kuo A."/>
            <person name="Liang C."/>
            <person name="Lipzen A."/>
            <person name="Lutzoni F."/>
            <person name="Magnuson J."/>
            <person name="Mondo S."/>
            <person name="Nolan M."/>
            <person name="Ohm R."/>
            <person name="Pangilinan J."/>
            <person name="Park H.-J."/>
            <person name="Ramirez L."/>
            <person name="Alfaro M."/>
            <person name="Sun H."/>
            <person name="Tritt A."/>
            <person name="Yoshinaga Y."/>
            <person name="Zwiers L.-H."/>
            <person name="Turgeon B."/>
            <person name="Goodwin S."/>
            <person name="Spatafora J."/>
            <person name="Crous P."/>
            <person name="Grigoriev I."/>
        </authorList>
    </citation>
    <scope>NUCLEOTIDE SEQUENCE</scope>
    <source>
        <strain evidence="2">CBS 161.51</strain>
    </source>
</reference>
<protein>
    <recommendedName>
        <fullName evidence="1">BTB domain-containing protein</fullName>
    </recommendedName>
</protein>
<keyword evidence="3" id="KW-1185">Reference proteome</keyword>
<dbReference type="EMBL" id="ML976017">
    <property type="protein sequence ID" value="KAF1944344.1"/>
    <property type="molecule type" value="Genomic_DNA"/>
</dbReference>
<evidence type="ECO:0000259" key="1">
    <source>
        <dbReference type="PROSITE" id="PS50097"/>
    </source>
</evidence>
<dbReference type="AlphaFoldDB" id="A0A6A5SXA5"/>
<dbReference type="SMART" id="SM00225">
    <property type="entry name" value="BTB"/>
    <property type="match status" value="1"/>
</dbReference>
<feature type="domain" description="BTB" evidence="1">
    <location>
        <begin position="4"/>
        <end position="64"/>
    </location>
</feature>
<sequence>MASNTITLDVSGRKFRTSKAVLAVSPYFDSLLTRWEDCADLQPDGSYYVDADPDTFEHLLGFMRRPAKFPLYWTKKDGFDYALYSRLEVEADYFMLEGLRDWIKGKKYANAIKTTRTSKTCNTVTDSTWTEHGDITTESLVIETGGDKFLCSSGMHTTGGSHCYGNDYCRNGMVKSGLQRLGSTKQLVTVVTRTEVDGQVLVNTDI</sequence>
<name>A0A6A5SXA5_9PLEO</name>
<dbReference type="PANTHER" id="PTHR14499:SF136">
    <property type="entry name" value="GH08630P"/>
    <property type="match status" value="1"/>
</dbReference>
<dbReference type="OrthoDB" id="2414723at2759"/>
<dbReference type="Proteomes" id="UP000800038">
    <property type="component" value="Unassembled WGS sequence"/>
</dbReference>
<accession>A0A6A5SXA5</accession>
<dbReference type="InterPro" id="IPR003131">
    <property type="entry name" value="T1-type_BTB"/>
</dbReference>
<dbReference type="SUPFAM" id="SSF54695">
    <property type="entry name" value="POZ domain"/>
    <property type="match status" value="1"/>
</dbReference>
<dbReference type="GO" id="GO:0051260">
    <property type="term" value="P:protein homooligomerization"/>
    <property type="evidence" value="ECO:0007669"/>
    <property type="project" value="InterPro"/>
</dbReference>
<dbReference type="PANTHER" id="PTHR14499">
    <property type="entry name" value="POTASSIUM CHANNEL TETRAMERIZATION DOMAIN-CONTAINING"/>
    <property type="match status" value="1"/>
</dbReference>
<evidence type="ECO:0000313" key="2">
    <source>
        <dbReference type="EMBL" id="KAF1944344.1"/>
    </source>
</evidence>
<dbReference type="Gene3D" id="3.30.710.10">
    <property type="entry name" value="Potassium Channel Kv1.1, Chain A"/>
    <property type="match status" value="1"/>
</dbReference>
<dbReference type="PROSITE" id="PS50097">
    <property type="entry name" value="BTB"/>
    <property type="match status" value="1"/>
</dbReference>
<dbReference type="InterPro" id="IPR011333">
    <property type="entry name" value="SKP1/BTB/POZ_sf"/>
</dbReference>